<dbReference type="Proteomes" id="UP000177763">
    <property type="component" value="Unassembled WGS sequence"/>
</dbReference>
<evidence type="ECO:0000313" key="1">
    <source>
        <dbReference type="EMBL" id="OGC56442.1"/>
    </source>
</evidence>
<name>A0A1F4VGR9_UNCKA</name>
<dbReference type="Gene3D" id="3.40.50.150">
    <property type="entry name" value="Vaccinia Virus protein VP39"/>
    <property type="match status" value="1"/>
</dbReference>
<gene>
    <name evidence="1" type="ORF">A3H26_01075</name>
</gene>
<reference evidence="1 2" key="1">
    <citation type="journal article" date="2016" name="Nat. Commun.">
        <title>Thousands of microbial genomes shed light on interconnected biogeochemical processes in an aquifer system.</title>
        <authorList>
            <person name="Anantharaman K."/>
            <person name="Brown C.T."/>
            <person name="Hug L.A."/>
            <person name="Sharon I."/>
            <person name="Castelle C.J."/>
            <person name="Probst A.J."/>
            <person name="Thomas B.C."/>
            <person name="Singh A."/>
            <person name="Wilkins M.J."/>
            <person name="Karaoz U."/>
            <person name="Brodie E.L."/>
            <person name="Williams K.H."/>
            <person name="Hubbard S.S."/>
            <person name="Banfield J.F."/>
        </authorList>
    </citation>
    <scope>NUCLEOTIDE SEQUENCE [LARGE SCALE GENOMIC DNA]</scope>
</reference>
<dbReference type="EMBL" id="MEVN01000038">
    <property type="protein sequence ID" value="OGC56442.1"/>
    <property type="molecule type" value="Genomic_DNA"/>
</dbReference>
<protein>
    <recommendedName>
        <fullName evidence="3">16S rRNA (Adenine(1408)-N(1))-methyltransferase</fullName>
    </recommendedName>
</protein>
<dbReference type="InterPro" id="IPR056262">
    <property type="entry name" value="NpmA"/>
</dbReference>
<evidence type="ECO:0000313" key="2">
    <source>
        <dbReference type="Proteomes" id="UP000177763"/>
    </source>
</evidence>
<organism evidence="1 2">
    <name type="scientific">candidate division WWE3 bacterium RIFCSPLOWO2_12_FULL_36_10</name>
    <dbReference type="NCBI Taxonomy" id="1802630"/>
    <lineage>
        <taxon>Bacteria</taxon>
        <taxon>Katanobacteria</taxon>
    </lineage>
</organism>
<accession>A0A1F4VGR9</accession>
<dbReference type="SUPFAM" id="SSF53335">
    <property type="entry name" value="S-adenosyl-L-methionine-dependent methyltransferases"/>
    <property type="match status" value="1"/>
</dbReference>
<dbReference type="STRING" id="1802630.A3H26_01075"/>
<dbReference type="InterPro" id="IPR029063">
    <property type="entry name" value="SAM-dependent_MTases_sf"/>
</dbReference>
<proteinExistence type="predicted"/>
<dbReference type="AlphaFoldDB" id="A0A1F4VGR9"/>
<evidence type="ECO:0008006" key="3">
    <source>
        <dbReference type="Google" id="ProtNLM"/>
    </source>
</evidence>
<sequence>MKALKGNKLTEITQLEFLDLIKKFFRIEIDFGTGDGRFIYKNALNNLTTLYIGIDTNEKQMMKYSREIQRKKLNNALLILGSLELLPKELEGFADTVYIHFPWGSLLKAITQPTKSDLKKLSDLLKNDGVMKIVLGYNEKFEANEINRLNLPELDSNYIKENMIPIFQTIGLKNTKLEKTQKIELKEIESTWSKKLSFGKTRKIYKLDFIKSDNI</sequence>
<comment type="caution">
    <text evidence="1">The sequence shown here is derived from an EMBL/GenBank/DDBJ whole genome shotgun (WGS) entry which is preliminary data.</text>
</comment>
<dbReference type="Pfam" id="PF24675">
    <property type="entry name" value="NpmA"/>
    <property type="match status" value="1"/>
</dbReference>